<dbReference type="SUPFAM" id="SSF55729">
    <property type="entry name" value="Acyl-CoA N-acyltransferases (Nat)"/>
    <property type="match status" value="1"/>
</dbReference>
<dbReference type="InterPro" id="IPR000182">
    <property type="entry name" value="GNAT_dom"/>
</dbReference>
<accession>A0ABW5ZV67</accession>
<organism evidence="3 4">
    <name type="scientific">Psychroserpens luteus</name>
    <dbReference type="NCBI Taxonomy" id="1434066"/>
    <lineage>
        <taxon>Bacteria</taxon>
        <taxon>Pseudomonadati</taxon>
        <taxon>Bacteroidota</taxon>
        <taxon>Flavobacteriia</taxon>
        <taxon>Flavobacteriales</taxon>
        <taxon>Flavobacteriaceae</taxon>
        <taxon>Psychroserpens</taxon>
    </lineage>
</organism>
<evidence type="ECO:0000259" key="2">
    <source>
        <dbReference type="PROSITE" id="PS51186"/>
    </source>
</evidence>
<dbReference type="Pfam" id="PF13508">
    <property type="entry name" value="Acetyltransf_7"/>
    <property type="match status" value="1"/>
</dbReference>
<keyword evidence="3" id="KW-0012">Acyltransferase</keyword>
<dbReference type="PROSITE" id="PS51186">
    <property type="entry name" value="GNAT"/>
    <property type="match status" value="1"/>
</dbReference>
<keyword evidence="4" id="KW-1185">Reference proteome</keyword>
<dbReference type="PANTHER" id="PTHR13947:SF37">
    <property type="entry name" value="LD18367P"/>
    <property type="match status" value="1"/>
</dbReference>
<protein>
    <submittedName>
        <fullName evidence="3">GNAT family N-acetyltransferase</fullName>
        <ecNumber evidence="3">2.3.-.-</ecNumber>
    </submittedName>
</protein>
<dbReference type="InterPro" id="IPR050769">
    <property type="entry name" value="NAT_camello-type"/>
</dbReference>
<gene>
    <name evidence="3" type="ORF">ACFS29_11785</name>
</gene>
<dbReference type="Gene3D" id="3.40.630.30">
    <property type="match status" value="1"/>
</dbReference>
<sequence>MIKIIPYKNAHQNGIDAMMQDIDMEFKDSIFPKPTHEILIIPDAYWVAIINTKIIGTVAVINIENNFAILKNMMLKKEYRGKTQGISQSLLETVINWCEVKHIPEIYLGTMTQFKAAQSFYINNGFVKISEDKLPSNFLNNPLDTVFFVKNITTFM</sequence>
<proteinExistence type="predicted"/>
<comment type="caution">
    <text evidence="3">The sequence shown here is derived from an EMBL/GenBank/DDBJ whole genome shotgun (WGS) entry which is preliminary data.</text>
</comment>
<evidence type="ECO:0000256" key="1">
    <source>
        <dbReference type="ARBA" id="ARBA00022679"/>
    </source>
</evidence>
<dbReference type="CDD" id="cd04301">
    <property type="entry name" value="NAT_SF"/>
    <property type="match status" value="1"/>
</dbReference>
<name>A0ABW5ZV67_9FLAO</name>
<reference evidence="4" key="1">
    <citation type="journal article" date="2019" name="Int. J. Syst. Evol. Microbiol.">
        <title>The Global Catalogue of Microorganisms (GCM) 10K type strain sequencing project: providing services to taxonomists for standard genome sequencing and annotation.</title>
        <authorList>
            <consortium name="The Broad Institute Genomics Platform"/>
            <consortium name="The Broad Institute Genome Sequencing Center for Infectious Disease"/>
            <person name="Wu L."/>
            <person name="Ma J."/>
        </authorList>
    </citation>
    <scope>NUCLEOTIDE SEQUENCE [LARGE SCALE GENOMIC DNA]</scope>
    <source>
        <strain evidence="4">KCTC 32514</strain>
    </source>
</reference>
<feature type="domain" description="N-acetyltransferase" evidence="2">
    <location>
        <begin position="5"/>
        <end position="153"/>
    </location>
</feature>
<dbReference type="PANTHER" id="PTHR13947">
    <property type="entry name" value="GNAT FAMILY N-ACETYLTRANSFERASE"/>
    <property type="match status" value="1"/>
</dbReference>
<evidence type="ECO:0000313" key="3">
    <source>
        <dbReference type="EMBL" id="MFD2916325.1"/>
    </source>
</evidence>
<dbReference type="EMBL" id="JBHUOS010000009">
    <property type="protein sequence ID" value="MFD2916325.1"/>
    <property type="molecule type" value="Genomic_DNA"/>
</dbReference>
<evidence type="ECO:0000313" key="4">
    <source>
        <dbReference type="Proteomes" id="UP001597548"/>
    </source>
</evidence>
<dbReference type="Proteomes" id="UP001597548">
    <property type="component" value="Unassembled WGS sequence"/>
</dbReference>
<keyword evidence="1 3" id="KW-0808">Transferase</keyword>
<dbReference type="EC" id="2.3.-.-" evidence="3"/>
<dbReference type="GO" id="GO:0016746">
    <property type="term" value="F:acyltransferase activity"/>
    <property type="evidence" value="ECO:0007669"/>
    <property type="project" value="UniProtKB-KW"/>
</dbReference>
<dbReference type="InterPro" id="IPR016181">
    <property type="entry name" value="Acyl_CoA_acyltransferase"/>
</dbReference>
<dbReference type="RefSeq" id="WP_206694486.1">
    <property type="nucleotide sequence ID" value="NZ_JADILU010000004.1"/>
</dbReference>